<evidence type="ECO:0000313" key="10">
    <source>
        <dbReference type="Proteomes" id="UP000437736"/>
    </source>
</evidence>
<protein>
    <submittedName>
        <fullName evidence="9">Redoxin domain-containing protein</fullName>
    </submittedName>
</protein>
<dbReference type="Gene3D" id="3.40.30.10">
    <property type="entry name" value="Glutaredoxin"/>
    <property type="match status" value="2"/>
</dbReference>
<dbReference type="EMBL" id="WJHE01001173">
    <property type="protein sequence ID" value="MST34717.1"/>
    <property type="molecule type" value="Genomic_DNA"/>
</dbReference>
<reference evidence="9 10" key="1">
    <citation type="submission" date="2019-11" db="EMBL/GenBank/DDBJ databases">
        <title>Acidiferrimicrobium australis gen. nov., sp. nov., an acidophilic and obligately heterotrophic, member of the Actinobacteria that catalyses dissimilatory oxido- reduction of iron isolated from metal-rich acidic water in Chile.</title>
        <authorList>
            <person name="Gonzalez D."/>
            <person name="Huber K."/>
            <person name="Hedrich S."/>
            <person name="Rojas-Villalobos C."/>
            <person name="Quatrini R."/>
            <person name="Dinamarca M.A."/>
            <person name="Schwarz A."/>
            <person name="Canales C."/>
            <person name="Nancucheo I."/>
        </authorList>
    </citation>
    <scope>NUCLEOTIDE SEQUENCE [LARGE SCALE GENOMIC DNA]</scope>
    <source>
        <strain evidence="9 10">USS-CCA1</strain>
    </source>
</reference>
<evidence type="ECO:0000313" key="9">
    <source>
        <dbReference type="EMBL" id="MST34717.1"/>
    </source>
</evidence>
<evidence type="ECO:0000256" key="5">
    <source>
        <dbReference type="ARBA" id="ARBA00023008"/>
    </source>
</evidence>
<evidence type="ECO:0000256" key="1">
    <source>
        <dbReference type="ARBA" id="ARBA00004196"/>
    </source>
</evidence>
<name>A0ABW9QYF5_9ACTN</name>
<gene>
    <name evidence="9" type="ORF">GHK86_18555</name>
</gene>
<dbReference type="CDD" id="cd02966">
    <property type="entry name" value="TlpA_like_family"/>
    <property type="match status" value="1"/>
</dbReference>
<evidence type="ECO:0000256" key="4">
    <source>
        <dbReference type="ARBA" id="ARBA00022968"/>
    </source>
</evidence>
<comment type="similarity">
    <text evidence="2">Belongs to the SCO1/2 family.</text>
</comment>
<comment type="subcellular location">
    <subcellularLocation>
        <location evidence="1">Cell envelope</location>
    </subcellularLocation>
</comment>
<evidence type="ECO:0000259" key="8">
    <source>
        <dbReference type="PROSITE" id="PS51352"/>
    </source>
</evidence>
<dbReference type="InterPro" id="IPR000866">
    <property type="entry name" value="AhpC/TSA"/>
</dbReference>
<feature type="non-terminal residue" evidence="9">
    <location>
        <position position="1"/>
    </location>
</feature>
<keyword evidence="5" id="KW-0186">Copper</keyword>
<keyword evidence="4" id="KW-0735">Signal-anchor</keyword>
<keyword evidence="4" id="KW-0812">Transmembrane</keyword>
<evidence type="ECO:0000256" key="3">
    <source>
        <dbReference type="ARBA" id="ARBA00022748"/>
    </source>
</evidence>
<dbReference type="PANTHER" id="PTHR42852">
    <property type="entry name" value="THIOL:DISULFIDE INTERCHANGE PROTEIN DSBE"/>
    <property type="match status" value="1"/>
</dbReference>
<dbReference type="Pfam" id="PF00578">
    <property type="entry name" value="AhpC-TSA"/>
    <property type="match status" value="1"/>
</dbReference>
<proteinExistence type="inferred from homology"/>
<keyword evidence="3" id="KW-0201">Cytochrome c-type biogenesis</keyword>
<dbReference type="SUPFAM" id="SSF52833">
    <property type="entry name" value="Thioredoxin-like"/>
    <property type="match status" value="2"/>
</dbReference>
<comment type="caution">
    <text evidence="9">The sequence shown here is derived from an EMBL/GenBank/DDBJ whole genome shotgun (WGS) entry which is preliminary data.</text>
</comment>
<evidence type="ECO:0000256" key="7">
    <source>
        <dbReference type="ARBA" id="ARBA00023284"/>
    </source>
</evidence>
<dbReference type="Pfam" id="PF02630">
    <property type="entry name" value="SCO1-SenC"/>
    <property type="match status" value="1"/>
</dbReference>
<dbReference type="InterPro" id="IPR013766">
    <property type="entry name" value="Thioredoxin_domain"/>
</dbReference>
<keyword evidence="6" id="KW-1015">Disulfide bond</keyword>
<organism evidence="9 10">
    <name type="scientific">Acidiferrimicrobium australe</name>
    <dbReference type="NCBI Taxonomy" id="2664430"/>
    <lineage>
        <taxon>Bacteria</taxon>
        <taxon>Bacillati</taxon>
        <taxon>Actinomycetota</taxon>
        <taxon>Acidimicrobiia</taxon>
        <taxon>Acidimicrobiales</taxon>
        <taxon>Acidimicrobiaceae</taxon>
        <taxon>Acidiferrimicrobium</taxon>
    </lineage>
</organism>
<evidence type="ECO:0000256" key="2">
    <source>
        <dbReference type="ARBA" id="ARBA00010996"/>
    </source>
</evidence>
<dbReference type="InterPro" id="IPR050553">
    <property type="entry name" value="Thioredoxin_ResA/DsbE_sf"/>
</dbReference>
<sequence>VSMVRQAATRRKPLVYLGAGVALAALLAVVLFAGVGSRGGPQGLASTRQEVLSPDTAPGINASTGLLLSLTVLHQQQPAAPPFRLTDQYGHVVSPASFRGKVVVVSINDDRCQDLCTFYAADVVRANQDLGAAAKHVVWLSVNANPFYPAVSAVRTWTDEHGLAGQHNWYFTTGSPAALAKVWHAYGFYVQLDHKTRTVSHSTEQFFVDPAGHERAVGEFGAASASTALFAHGMAQMANDLLPASEQVHVAGPETPAPSGSNATVGAPAPPLALHYLQGGRGTFDLAGDRGHYTVVNFFASTCTVCRTELPALERVYHFARSKVDFVGVDVSDRASAARALLARTGVTYPVVSDPNGTASGAEQVTGLPYTVIVGPAGKIVIRHPGGFTTEQLEYLLEGDVPSLAPPS</sequence>
<accession>A0ABW9QYF5</accession>
<dbReference type="InterPro" id="IPR003782">
    <property type="entry name" value="SCO1/SenC"/>
</dbReference>
<evidence type="ECO:0000256" key="6">
    <source>
        <dbReference type="ARBA" id="ARBA00023157"/>
    </source>
</evidence>
<dbReference type="PANTHER" id="PTHR42852:SF6">
    <property type="entry name" value="THIOL:DISULFIDE INTERCHANGE PROTEIN DSBE"/>
    <property type="match status" value="1"/>
</dbReference>
<dbReference type="Proteomes" id="UP000437736">
    <property type="component" value="Unassembled WGS sequence"/>
</dbReference>
<dbReference type="PROSITE" id="PS51352">
    <property type="entry name" value="THIOREDOXIN_2"/>
    <property type="match status" value="1"/>
</dbReference>
<keyword evidence="10" id="KW-1185">Reference proteome</keyword>
<feature type="domain" description="Thioredoxin" evidence="8">
    <location>
        <begin position="263"/>
        <end position="402"/>
    </location>
</feature>
<dbReference type="InterPro" id="IPR036249">
    <property type="entry name" value="Thioredoxin-like_sf"/>
</dbReference>
<keyword evidence="7" id="KW-0676">Redox-active center</keyword>
<dbReference type="CDD" id="cd02968">
    <property type="entry name" value="SCO"/>
    <property type="match status" value="1"/>
</dbReference>